<dbReference type="EMBL" id="JAWQEG010003458">
    <property type="protein sequence ID" value="KAK3866129.1"/>
    <property type="molecule type" value="Genomic_DNA"/>
</dbReference>
<gene>
    <name evidence="2" type="ORF">Pcinc_028310</name>
</gene>
<feature type="compositionally biased region" description="Basic and acidic residues" evidence="1">
    <location>
        <begin position="121"/>
        <end position="130"/>
    </location>
</feature>
<evidence type="ECO:0000313" key="3">
    <source>
        <dbReference type="Proteomes" id="UP001286313"/>
    </source>
</evidence>
<sequence>MKPYTLRGTGWAEQSRAERGLKEGVGAGQAGGACGGATERPTSRLRLGGAPLPPSSAFTMLFPQVGKKCLSQHLIRDCRICALWAPEAAGGLEGRQQQHGDGGKGRCVVLGSRRRLGIGKKLCEDEQQHHHDGRGRKQGKDDKDETKGNKNNSI</sequence>
<dbReference type="Proteomes" id="UP001286313">
    <property type="component" value="Unassembled WGS sequence"/>
</dbReference>
<comment type="caution">
    <text evidence="2">The sequence shown here is derived from an EMBL/GenBank/DDBJ whole genome shotgun (WGS) entry which is preliminary data.</text>
</comment>
<name>A0AAE1F244_PETCI</name>
<keyword evidence="3" id="KW-1185">Reference proteome</keyword>
<protein>
    <submittedName>
        <fullName evidence="2">Uncharacterized protein</fullName>
    </submittedName>
</protein>
<proteinExistence type="predicted"/>
<evidence type="ECO:0000256" key="1">
    <source>
        <dbReference type="SAM" id="MobiDB-lite"/>
    </source>
</evidence>
<organism evidence="2 3">
    <name type="scientific">Petrolisthes cinctipes</name>
    <name type="common">Flat porcelain crab</name>
    <dbReference type="NCBI Taxonomy" id="88211"/>
    <lineage>
        <taxon>Eukaryota</taxon>
        <taxon>Metazoa</taxon>
        <taxon>Ecdysozoa</taxon>
        <taxon>Arthropoda</taxon>
        <taxon>Crustacea</taxon>
        <taxon>Multicrustacea</taxon>
        <taxon>Malacostraca</taxon>
        <taxon>Eumalacostraca</taxon>
        <taxon>Eucarida</taxon>
        <taxon>Decapoda</taxon>
        <taxon>Pleocyemata</taxon>
        <taxon>Anomura</taxon>
        <taxon>Galatheoidea</taxon>
        <taxon>Porcellanidae</taxon>
        <taxon>Petrolisthes</taxon>
    </lineage>
</organism>
<reference evidence="2" key="1">
    <citation type="submission" date="2023-10" db="EMBL/GenBank/DDBJ databases">
        <title>Genome assemblies of two species of porcelain crab, Petrolisthes cinctipes and Petrolisthes manimaculis (Anomura: Porcellanidae).</title>
        <authorList>
            <person name="Angst P."/>
        </authorList>
    </citation>
    <scope>NUCLEOTIDE SEQUENCE</scope>
    <source>
        <strain evidence="2">PB745_01</strain>
        <tissue evidence="2">Gill</tissue>
    </source>
</reference>
<dbReference type="PROSITE" id="PS51257">
    <property type="entry name" value="PROKAR_LIPOPROTEIN"/>
    <property type="match status" value="1"/>
</dbReference>
<dbReference type="AlphaFoldDB" id="A0AAE1F244"/>
<feature type="region of interest" description="Disordered" evidence="1">
    <location>
        <begin position="120"/>
        <end position="154"/>
    </location>
</feature>
<evidence type="ECO:0000313" key="2">
    <source>
        <dbReference type="EMBL" id="KAK3866129.1"/>
    </source>
</evidence>
<feature type="compositionally biased region" description="Basic and acidic residues" evidence="1">
    <location>
        <begin position="138"/>
        <end position="148"/>
    </location>
</feature>
<accession>A0AAE1F244</accession>